<proteinExistence type="predicted"/>
<organism evidence="4 5">
    <name type="scientific">Herbidospora galbida</name>
    <dbReference type="NCBI Taxonomy" id="2575442"/>
    <lineage>
        <taxon>Bacteria</taxon>
        <taxon>Bacillati</taxon>
        <taxon>Actinomycetota</taxon>
        <taxon>Actinomycetes</taxon>
        <taxon>Streptosporangiales</taxon>
        <taxon>Streptosporangiaceae</taxon>
        <taxon>Herbidospora</taxon>
    </lineage>
</organism>
<dbReference type="EMBL" id="SZQA01000042">
    <property type="protein sequence ID" value="TKK83757.1"/>
    <property type="molecule type" value="Genomic_DNA"/>
</dbReference>
<dbReference type="OrthoDB" id="3178131at2"/>
<evidence type="ECO:0000256" key="1">
    <source>
        <dbReference type="ARBA" id="ARBA00022741"/>
    </source>
</evidence>
<dbReference type="InterPro" id="IPR027417">
    <property type="entry name" value="P-loop_NTPase"/>
</dbReference>
<keyword evidence="2 4" id="KW-0067">ATP-binding</keyword>
<keyword evidence="5" id="KW-1185">Reference proteome</keyword>
<dbReference type="SUPFAM" id="SSF52540">
    <property type="entry name" value="P-loop containing nucleoside triphosphate hydrolases"/>
    <property type="match status" value="1"/>
</dbReference>
<evidence type="ECO:0000313" key="5">
    <source>
        <dbReference type="Proteomes" id="UP000308705"/>
    </source>
</evidence>
<feature type="domain" description="Orc1-like AAA ATPase" evidence="3">
    <location>
        <begin position="5"/>
        <end position="164"/>
    </location>
</feature>
<sequence length="221" mass="22863">MIDTPLVERERQLAAFDAHLRALASGAGRFVVVDGGPGAGKSRLLAAVRAAADGHRVLSARASRLERTYAFGVVRQLLEPVVARAADRERLLAGPAAAASAVLGAPGEPPGDYAVLNGLFWLVANVCETGPAVLLVDDLHWADEASLRFLAYLLPRVDGLPLLVAAGSRPESDGGLLDVVLTEAERLPLPPLTPGGVAAVLDGVTGQRPDAAFARACAEAT</sequence>
<name>A0A4U3M870_9ACTN</name>
<evidence type="ECO:0000256" key="2">
    <source>
        <dbReference type="ARBA" id="ARBA00022840"/>
    </source>
</evidence>
<dbReference type="Pfam" id="PF13191">
    <property type="entry name" value="AAA_16"/>
    <property type="match status" value="1"/>
</dbReference>
<dbReference type="GO" id="GO:0004016">
    <property type="term" value="F:adenylate cyclase activity"/>
    <property type="evidence" value="ECO:0007669"/>
    <property type="project" value="TreeGrafter"/>
</dbReference>
<dbReference type="PANTHER" id="PTHR16305:SF35">
    <property type="entry name" value="TRANSCRIPTIONAL ACTIVATOR DOMAIN"/>
    <property type="match status" value="1"/>
</dbReference>
<dbReference type="GO" id="GO:0005737">
    <property type="term" value="C:cytoplasm"/>
    <property type="evidence" value="ECO:0007669"/>
    <property type="project" value="TreeGrafter"/>
</dbReference>
<gene>
    <name evidence="4" type="ORF">FDA94_32785</name>
</gene>
<dbReference type="Proteomes" id="UP000308705">
    <property type="component" value="Unassembled WGS sequence"/>
</dbReference>
<accession>A0A4U3M870</accession>
<dbReference type="InterPro" id="IPR041664">
    <property type="entry name" value="AAA_16"/>
</dbReference>
<comment type="caution">
    <text evidence="4">The sequence shown here is derived from an EMBL/GenBank/DDBJ whole genome shotgun (WGS) entry which is preliminary data.</text>
</comment>
<keyword evidence="1" id="KW-0547">Nucleotide-binding</keyword>
<reference evidence="4 5" key="1">
    <citation type="submission" date="2019-04" db="EMBL/GenBank/DDBJ databases">
        <title>Herbidospora sp. NEAU-GS14.nov., a novel actinomycete isolated from soil.</title>
        <authorList>
            <person name="Han L."/>
        </authorList>
    </citation>
    <scope>NUCLEOTIDE SEQUENCE [LARGE SCALE GENOMIC DNA]</scope>
    <source>
        <strain evidence="4 5">NEAU-GS14</strain>
    </source>
</reference>
<dbReference type="GO" id="GO:0005524">
    <property type="term" value="F:ATP binding"/>
    <property type="evidence" value="ECO:0007669"/>
    <property type="project" value="UniProtKB-KW"/>
</dbReference>
<evidence type="ECO:0000313" key="4">
    <source>
        <dbReference type="EMBL" id="TKK83757.1"/>
    </source>
</evidence>
<dbReference type="PANTHER" id="PTHR16305">
    <property type="entry name" value="TESTICULAR SOLUBLE ADENYLYL CYCLASE"/>
    <property type="match status" value="1"/>
</dbReference>
<feature type="non-terminal residue" evidence="4">
    <location>
        <position position="221"/>
    </location>
</feature>
<protein>
    <submittedName>
        <fullName evidence="4">ATP-binding protein</fullName>
    </submittedName>
</protein>
<dbReference type="AlphaFoldDB" id="A0A4U3M870"/>
<evidence type="ECO:0000259" key="3">
    <source>
        <dbReference type="Pfam" id="PF13191"/>
    </source>
</evidence>
<dbReference type="RefSeq" id="WP_137250942.1">
    <property type="nucleotide sequence ID" value="NZ_SZQA01000042.1"/>
</dbReference>